<sequence>MQPPKKSVHFSVEQDTILYTYSEVEYSRSRICVQQQFTIARQVRDQPPPCSEPQLPSKKHIAPQQATRKVAPKRPFIRPLDFSSIPNGCRRMPAFMDDVESKQRERYTRPKLSIDTKPLPQQEPLFLAQQCSTQYNICHEENSSSPLSYLSPSTTTCI</sequence>
<dbReference type="EMBL" id="MCGN01000002">
    <property type="protein sequence ID" value="ORZ01588.1"/>
    <property type="molecule type" value="Genomic_DNA"/>
</dbReference>
<reference evidence="2 3" key="1">
    <citation type="submission" date="2016-07" db="EMBL/GenBank/DDBJ databases">
        <title>Pervasive Adenine N6-methylation of Active Genes in Fungi.</title>
        <authorList>
            <consortium name="DOE Joint Genome Institute"/>
            <person name="Mondo S.J."/>
            <person name="Dannebaum R.O."/>
            <person name="Kuo R.C."/>
            <person name="Labutti K."/>
            <person name="Haridas S."/>
            <person name="Kuo A."/>
            <person name="Salamov A."/>
            <person name="Ahrendt S.R."/>
            <person name="Lipzen A."/>
            <person name="Sullivan W."/>
            <person name="Andreopoulos W.B."/>
            <person name="Clum A."/>
            <person name="Lindquist E."/>
            <person name="Daum C."/>
            <person name="Ramamoorthy G.K."/>
            <person name="Gryganskyi A."/>
            <person name="Culley D."/>
            <person name="Magnuson J.K."/>
            <person name="James T.Y."/>
            <person name="O'Malley M.A."/>
            <person name="Stajich J.E."/>
            <person name="Spatafora J.W."/>
            <person name="Visel A."/>
            <person name="Grigoriev I.V."/>
        </authorList>
    </citation>
    <scope>NUCLEOTIDE SEQUENCE [LARGE SCALE GENOMIC DNA]</scope>
    <source>
        <strain evidence="2 3">NRRL 2496</strain>
    </source>
</reference>
<evidence type="ECO:0000256" key="1">
    <source>
        <dbReference type="SAM" id="MobiDB-lite"/>
    </source>
</evidence>
<dbReference type="AlphaFoldDB" id="A0A1X2HQE7"/>
<proteinExistence type="predicted"/>
<protein>
    <submittedName>
        <fullName evidence="2">Uncharacterized protein</fullName>
    </submittedName>
</protein>
<evidence type="ECO:0000313" key="3">
    <source>
        <dbReference type="Proteomes" id="UP000242180"/>
    </source>
</evidence>
<dbReference type="Proteomes" id="UP000242180">
    <property type="component" value="Unassembled WGS sequence"/>
</dbReference>
<name>A0A1X2HQE7_SYNRA</name>
<organism evidence="2 3">
    <name type="scientific">Syncephalastrum racemosum</name>
    <name type="common">Filamentous fungus</name>
    <dbReference type="NCBI Taxonomy" id="13706"/>
    <lineage>
        <taxon>Eukaryota</taxon>
        <taxon>Fungi</taxon>
        <taxon>Fungi incertae sedis</taxon>
        <taxon>Mucoromycota</taxon>
        <taxon>Mucoromycotina</taxon>
        <taxon>Mucoromycetes</taxon>
        <taxon>Mucorales</taxon>
        <taxon>Syncephalastraceae</taxon>
        <taxon>Syncephalastrum</taxon>
    </lineage>
</organism>
<dbReference type="InParanoid" id="A0A1X2HQE7"/>
<accession>A0A1X2HQE7</accession>
<keyword evidence="3" id="KW-1185">Reference proteome</keyword>
<gene>
    <name evidence="2" type="ORF">BCR43DRAFT_487173</name>
</gene>
<comment type="caution">
    <text evidence="2">The sequence shown here is derived from an EMBL/GenBank/DDBJ whole genome shotgun (WGS) entry which is preliminary data.</text>
</comment>
<dbReference type="OrthoDB" id="2264193at2759"/>
<evidence type="ECO:0000313" key="2">
    <source>
        <dbReference type="EMBL" id="ORZ01588.1"/>
    </source>
</evidence>
<feature type="region of interest" description="Disordered" evidence="1">
    <location>
        <begin position="43"/>
        <end position="73"/>
    </location>
</feature>